<evidence type="ECO:0008006" key="2">
    <source>
        <dbReference type="Google" id="ProtNLM"/>
    </source>
</evidence>
<dbReference type="InterPro" id="IPR008323">
    <property type="entry name" value="UCP033563"/>
</dbReference>
<comment type="caution">
    <text evidence="1">The sequence shown here is derived from an EMBL/GenBank/DDBJ whole genome shotgun (WGS) entry which is preliminary data.</text>
</comment>
<name>A0A645J508_9ZZZZ</name>
<dbReference type="PANTHER" id="PTHR36454">
    <property type="entry name" value="LMO2823 PROTEIN"/>
    <property type="match status" value="1"/>
</dbReference>
<sequence>MLAPIFDIKDQRTSERIDFVGGIRGLGELEKRVNEDGFAAAIALYPTDIEDLMKIADSGRVMPPKSTWFEPKLRSGLFLHELD</sequence>
<dbReference type="AlphaFoldDB" id="A0A645J508"/>
<evidence type="ECO:0000313" key="1">
    <source>
        <dbReference type="EMBL" id="MPN55564.1"/>
    </source>
</evidence>
<gene>
    <name evidence="1" type="ORF">SDC9_203248</name>
</gene>
<reference evidence="1" key="1">
    <citation type="submission" date="2019-08" db="EMBL/GenBank/DDBJ databases">
        <authorList>
            <person name="Kucharzyk K."/>
            <person name="Murdoch R.W."/>
            <person name="Higgins S."/>
            <person name="Loffler F."/>
        </authorList>
    </citation>
    <scope>NUCLEOTIDE SEQUENCE</scope>
</reference>
<dbReference type="EMBL" id="VSSQ01124983">
    <property type="protein sequence ID" value="MPN55564.1"/>
    <property type="molecule type" value="Genomic_DNA"/>
</dbReference>
<organism evidence="1">
    <name type="scientific">bioreactor metagenome</name>
    <dbReference type="NCBI Taxonomy" id="1076179"/>
    <lineage>
        <taxon>unclassified sequences</taxon>
        <taxon>metagenomes</taxon>
        <taxon>ecological metagenomes</taxon>
    </lineage>
</organism>
<protein>
    <recommendedName>
        <fullName evidence="2">DUF1015 domain-containing protein</fullName>
    </recommendedName>
</protein>
<proteinExistence type="predicted"/>
<dbReference type="PANTHER" id="PTHR36454:SF1">
    <property type="entry name" value="DUF1015 DOMAIN-CONTAINING PROTEIN"/>
    <property type="match status" value="1"/>
</dbReference>
<accession>A0A645J508</accession>